<feature type="domain" description="Isochorismatase-like" evidence="1">
    <location>
        <begin position="10"/>
        <end position="159"/>
    </location>
</feature>
<reference evidence="2" key="1">
    <citation type="journal article" date="2014" name="Int. J. Syst. Evol. Microbiol.">
        <title>Complete genome sequence of Corynebacterium casei LMG S-19264T (=DSM 44701T), isolated from a smear-ripened cheese.</title>
        <authorList>
            <consortium name="US DOE Joint Genome Institute (JGI-PGF)"/>
            <person name="Walter F."/>
            <person name="Albersmeier A."/>
            <person name="Kalinowski J."/>
            <person name="Ruckert C."/>
        </authorList>
    </citation>
    <scope>NUCLEOTIDE SEQUENCE</scope>
    <source>
        <strain evidence="2">CGMCC 1.15254</strain>
    </source>
</reference>
<dbReference type="PANTHER" id="PTHR14119:SF3">
    <property type="entry name" value="ISOCHORISMATASE DOMAIN-CONTAINING PROTEIN 2"/>
    <property type="match status" value="1"/>
</dbReference>
<dbReference type="CDD" id="cd01012">
    <property type="entry name" value="YcaC_related"/>
    <property type="match status" value="1"/>
</dbReference>
<dbReference type="GO" id="GO:0016787">
    <property type="term" value="F:hydrolase activity"/>
    <property type="evidence" value="ECO:0007669"/>
    <property type="project" value="UniProtKB-KW"/>
</dbReference>
<organism evidence="2 3">
    <name type="scientific">Terasakiella brassicae</name>
    <dbReference type="NCBI Taxonomy" id="1634917"/>
    <lineage>
        <taxon>Bacteria</taxon>
        <taxon>Pseudomonadati</taxon>
        <taxon>Pseudomonadota</taxon>
        <taxon>Alphaproteobacteria</taxon>
        <taxon>Rhodospirillales</taxon>
        <taxon>Terasakiellaceae</taxon>
        <taxon>Terasakiella</taxon>
    </lineage>
</organism>
<dbReference type="InterPro" id="IPR050993">
    <property type="entry name" value="Isochorismatase_domain"/>
</dbReference>
<dbReference type="InterPro" id="IPR000868">
    <property type="entry name" value="Isochorismatase-like_dom"/>
</dbReference>
<reference evidence="2" key="2">
    <citation type="submission" date="2020-09" db="EMBL/GenBank/DDBJ databases">
        <authorList>
            <person name="Sun Q."/>
            <person name="Zhou Y."/>
        </authorList>
    </citation>
    <scope>NUCLEOTIDE SEQUENCE</scope>
    <source>
        <strain evidence="2">CGMCC 1.15254</strain>
    </source>
</reference>
<name>A0A917FBI3_9PROT</name>
<evidence type="ECO:0000259" key="1">
    <source>
        <dbReference type="Pfam" id="PF00857"/>
    </source>
</evidence>
<dbReference type="Pfam" id="PF00857">
    <property type="entry name" value="Isochorismatase"/>
    <property type="match status" value="1"/>
</dbReference>
<dbReference type="EMBL" id="BMHV01000015">
    <property type="protein sequence ID" value="GGF67593.1"/>
    <property type="molecule type" value="Genomic_DNA"/>
</dbReference>
<protein>
    <submittedName>
        <fullName evidence="2">Hydrolase</fullName>
    </submittedName>
</protein>
<evidence type="ECO:0000313" key="2">
    <source>
        <dbReference type="EMBL" id="GGF67593.1"/>
    </source>
</evidence>
<proteinExistence type="predicted"/>
<gene>
    <name evidence="2" type="ORF">GCM10011332_22120</name>
</gene>
<keyword evidence="3" id="KW-1185">Reference proteome</keyword>
<dbReference type="Gene3D" id="3.40.50.850">
    <property type="entry name" value="Isochorismatase-like"/>
    <property type="match status" value="1"/>
</dbReference>
<dbReference type="SUPFAM" id="SSF52499">
    <property type="entry name" value="Isochorismatase-like hydrolases"/>
    <property type="match status" value="1"/>
</dbReference>
<dbReference type="AlphaFoldDB" id="A0A917FBI3"/>
<keyword evidence="2" id="KW-0378">Hydrolase</keyword>
<evidence type="ECO:0000313" key="3">
    <source>
        <dbReference type="Proteomes" id="UP000632498"/>
    </source>
</evidence>
<dbReference type="PANTHER" id="PTHR14119">
    <property type="entry name" value="HYDROLASE"/>
    <property type="match status" value="1"/>
</dbReference>
<sequence>MAHRISATNSLLFVIDVQEKLAPAMSNGETAIANNAKLLQAANLLEVPSLVSEQYPQGIGHSVKALSNLIDETCVFEKMTFSCMGEGAIQQRLAQSGRHQLIVGGMETHVCVLQTVLDLLDEGYQVFVVADAVASRTMDNKELALARMRQCGAQIVSTEMVLFEWLGRAGTDQFKQVLPLIK</sequence>
<dbReference type="InterPro" id="IPR036380">
    <property type="entry name" value="Isochorismatase-like_sf"/>
</dbReference>
<dbReference type="RefSeq" id="WP_188664962.1">
    <property type="nucleotide sequence ID" value="NZ_BMHV01000015.1"/>
</dbReference>
<comment type="caution">
    <text evidence="2">The sequence shown here is derived from an EMBL/GenBank/DDBJ whole genome shotgun (WGS) entry which is preliminary data.</text>
</comment>
<accession>A0A917FBI3</accession>
<dbReference type="Proteomes" id="UP000632498">
    <property type="component" value="Unassembled WGS sequence"/>
</dbReference>